<name>F3FJW3_PSESX</name>
<organism evidence="1 2">
    <name type="scientific">Pseudomonas syringae pv. japonica str. M301072</name>
    <dbReference type="NCBI Taxonomy" id="629262"/>
    <lineage>
        <taxon>Bacteria</taxon>
        <taxon>Pseudomonadati</taxon>
        <taxon>Pseudomonadota</taxon>
        <taxon>Gammaproteobacteria</taxon>
        <taxon>Pseudomonadales</taxon>
        <taxon>Pseudomonadaceae</taxon>
        <taxon>Pseudomonas</taxon>
        <taxon>Pseudomonas syringae</taxon>
    </lineage>
</organism>
<dbReference type="EMBL" id="AEAH01000774">
    <property type="protein sequence ID" value="EGH30499.1"/>
    <property type="molecule type" value="Genomic_DNA"/>
</dbReference>
<evidence type="ECO:0000313" key="2">
    <source>
        <dbReference type="Proteomes" id="UP000004471"/>
    </source>
</evidence>
<dbReference type="AlphaFoldDB" id="F3FJW3"/>
<evidence type="ECO:0000313" key="1">
    <source>
        <dbReference type="EMBL" id="EGH30499.1"/>
    </source>
</evidence>
<protein>
    <submittedName>
        <fullName evidence="1">Uncharacterized protein</fullName>
    </submittedName>
</protein>
<sequence>MAPLLAVMKNMLRMVGSFLDITSALNEFKQSYHQDFANVQPVARRYLNAPSGSANAVLLAQALSTALRNWGACKRRSPILRPVSQIESALKEKRLHDRLLKLSQQSLSAFSLDHQENRLLENNAPFNDVGAFDREIVGILNTLADLLFFNNTSITYPMKALLLITGLMPALDSQVRGGLTRAGKPGFIGQQLLPRNAQQAVGRRICELPFYLGHCWSSNQEVFMKGILGSNHQGLQDTPGRVFDILLFMQNRPNRNPILTLDVGPGIAVAATSTPA</sequence>
<gene>
    <name evidence="1" type="ORF">PSYJA_16572</name>
</gene>
<proteinExistence type="predicted"/>
<comment type="caution">
    <text evidence="1">The sequence shown here is derived from an EMBL/GenBank/DDBJ whole genome shotgun (WGS) entry which is preliminary data.</text>
</comment>
<dbReference type="Proteomes" id="UP000004471">
    <property type="component" value="Unassembled WGS sequence"/>
</dbReference>
<dbReference type="HOGENOM" id="CLU_1085320_0_0_6"/>
<accession>F3FJW3</accession>
<reference evidence="1 2" key="1">
    <citation type="journal article" date="2011" name="PLoS Pathog.">
        <title>Dynamic evolution of pathogenicity revealed by sequencing and comparative genomics of 19 Pseudomonas syringae isolates.</title>
        <authorList>
            <person name="Baltrus D.A."/>
            <person name="Nishimura M.T."/>
            <person name="Romanchuk A."/>
            <person name="Chang J.H."/>
            <person name="Mukhtar M.S."/>
            <person name="Cherkis K."/>
            <person name="Roach J."/>
            <person name="Grant S.R."/>
            <person name="Jones C.D."/>
            <person name="Dangl J.L."/>
        </authorList>
    </citation>
    <scope>NUCLEOTIDE SEQUENCE [LARGE SCALE GENOMIC DNA]</scope>
    <source>
        <strain evidence="2">M301072PT</strain>
    </source>
</reference>